<accession>A0AAD7DH35</accession>
<keyword evidence="3" id="KW-1185">Reference proteome</keyword>
<evidence type="ECO:0000313" key="3">
    <source>
        <dbReference type="Proteomes" id="UP001221757"/>
    </source>
</evidence>
<dbReference type="AlphaFoldDB" id="A0AAD7DH35"/>
<dbReference type="Proteomes" id="UP001221757">
    <property type="component" value="Unassembled WGS sequence"/>
</dbReference>
<organism evidence="2 3">
    <name type="scientific">Mycena rosella</name>
    <name type="common">Pink bonnet</name>
    <name type="synonym">Agaricus rosellus</name>
    <dbReference type="NCBI Taxonomy" id="1033263"/>
    <lineage>
        <taxon>Eukaryota</taxon>
        <taxon>Fungi</taxon>
        <taxon>Dikarya</taxon>
        <taxon>Basidiomycota</taxon>
        <taxon>Agaricomycotina</taxon>
        <taxon>Agaricomycetes</taxon>
        <taxon>Agaricomycetidae</taxon>
        <taxon>Agaricales</taxon>
        <taxon>Marasmiineae</taxon>
        <taxon>Mycenaceae</taxon>
        <taxon>Mycena</taxon>
    </lineage>
</organism>
<feature type="region of interest" description="Disordered" evidence="1">
    <location>
        <begin position="1"/>
        <end position="48"/>
    </location>
</feature>
<gene>
    <name evidence="2" type="ORF">B0H17DRAFT_1065533</name>
</gene>
<protein>
    <submittedName>
        <fullName evidence="2">Uncharacterized protein</fullName>
    </submittedName>
</protein>
<evidence type="ECO:0000313" key="2">
    <source>
        <dbReference type="EMBL" id="KAJ7690118.1"/>
    </source>
</evidence>
<proteinExistence type="predicted"/>
<comment type="caution">
    <text evidence="2">The sequence shown here is derived from an EMBL/GenBank/DDBJ whole genome shotgun (WGS) entry which is preliminary data.</text>
</comment>
<dbReference type="EMBL" id="JARKIE010000067">
    <property type="protein sequence ID" value="KAJ7690118.1"/>
    <property type="molecule type" value="Genomic_DNA"/>
</dbReference>
<name>A0AAD7DH35_MYCRO</name>
<evidence type="ECO:0000256" key="1">
    <source>
        <dbReference type="SAM" id="MobiDB-lite"/>
    </source>
</evidence>
<reference evidence="2" key="1">
    <citation type="submission" date="2023-03" db="EMBL/GenBank/DDBJ databases">
        <title>Massive genome expansion in bonnet fungi (Mycena s.s.) driven by repeated elements and novel gene families across ecological guilds.</title>
        <authorList>
            <consortium name="Lawrence Berkeley National Laboratory"/>
            <person name="Harder C.B."/>
            <person name="Miyauchi S."/>
            <person name="Viragh M."/>
            <person name="Kuo A."/>
            <person name="Thoen E."/>
            <person name="Andreopoulos B."/>
            <person name="Lu D."/>
            <person name="Skrede I."/>
            <person name="Drula E."/>
            <person name="Henrissat B."/>
            <person name="Morin E."/>
            <person name="Kohler A."/>
            <person name="Barry K."/>
            <person name="LaButti K."/>
            <person name="Morin E."/>
            <person name="Salamov A."/>
            <person name="Lipzen A."/>
            <person name="Mereny Z."/>
            <person name="Hegedus B."/>
            <person name="Baldrian P."/>
            <person name="Stursova M."/>
            <person name="Weitz H."/>
            <person name="Taylor A."/>
            <person name="Grigoriev I.V."/>
            <person name="Nagy L.G."/>
            <person name="Martin F."/>
            <person name="Kauserud H."/>
        </authorList>
    </citation>
    <scope>NUCLEOTIDE SEQUENCE</scope>
    <source>
        <strain evidence="2">CBHHK067</strain>
    </source>
</reference>
<sequence length="67" mass="7197">MMAKTLATHPPPRRSISSARLKPNREKLGLTRRSLANTKSDDIIQRPTSDAPKILSLYSAGAGQGPA</sequence>